<dbReference type="SMART" id="SM00116">
    <property type="entry name" value="CBS"/>
    <property type="match status" value="2"/>
</dbReference>
<dbReference type="AlphaFoldDB" id="A0A6N7Z3C1"/>
<dbReference type="OrthoDB" id="2111978at2"/>
<feature type="domain" description="CBS" evidence="4">
    <location>
        <begin position="10"/>
        <end position="67"/>
    </location>
</feature>
<evidence type="ECO:0000259" key="4">
    <source>
        <dbReference type="PROSITE" id="PS51371"/>
    </source>
</evidence>
<dbReference type="RefSeq" id="WP_154756817.1">
    <property type="nucleotide sequence ID" value="NZ_WMBA01000013.1"/>
</dbReference>
<feature type="domain" description="BON" evidence="3">
    <location>
        <begin position="136"/>
        <end position="207"/>
    </location>
</feature>
<evidence type="ECO:0000256" key="1">
    <source>
        <dbReference type="ARBA" id="ARBA00022737"/>
    </source>
</evidence>
<dbReference type="EMBL" id="WMBA01000013">
    <property type="protein sequence ID" value="MTD54600.1"/>
    <property type="molecule type" value="Genomic_DNA"/>
</dbReference>
<dbReference type="PIRSF" id="PIRSF036990">
    <property type="entry name" value="UCP036990_CBS_BON"/>
    <property type="match status" value="1"/>
</dbReference>
<dbReference type="PANTHER" id="PTHR48108">
    <property type="entry name" value="CBS DOMAIN-CONTAINING PROTEIN CBSX2, CHLOROPLASTIC"/>
    <property type="match status" value="1"/>
</dbReference>
<dbReference type="Proteomes" id="UP000440096">
    <property type="component" value="Unassembled WGS sequence"/>
</dbReference>
<evidence type="ECO:0000313" key="5">
    <source>
        <dbReference type="EMBL" id="MTD54600.1"/>
    </source>
</evidence>
<organism evidence="5 6">
    <name type="scientific">Amycolatopsis pithecellobii</name>
    <dbReference type="NCBI Taxonomy" id="664692"/>
    <lineage>
        <taxon>Bacteria</taxon>
        <taxon>Bacillati</taxon>
        <taxon>Actinomycetota</taxon>
        <taxon>Actinomycetes</taxon>
        <taxon>Pseudonocardiales</taxon>
        <taxon>Pseudonocardiaceae</taxon>
        <taxon>Amycolatopsis</taxon>
    </lineage>
</organism>
<keyword evidence="6" id="KW-1185">Reference proteome</keyword>
<evidence type="ECO:0000256" key="2">
    <source>
        <dbReference type="PROSITE-ProRule" id="PRU00703"/>
    </source>
</evidence>
<dbReference type="Pfam" id="PF00571">
    <property type="entry name" value="CBS"/>
    <property type="match status" value="2"/>
</dbReference>
<dbReference type="PROSITE" id="PS50914">
    <property type="entry name" value="BON"/>
    <property type="match status" value="1"/>
</dbReference>
<dbReference type="InterPro" id="IPR051462">
    <property type="entry name" value="CBS_domain-containing"/>
</dbReference>
<dbReference type="InterPro" id="IPR007055">
    <property type="entry name" value="BON_dom"/>
</dbReference>
<dbReference type="Pfam" id="PF04972">
    <property type="entry name" value="BON"/>
    <property type="match status" value="1"/>
</dbReference>
<dbReference type="Gene3D" id="3.10.580.10">
    <property type="entry name" value="CBS-domain"/>
    <property type="match status" value="1"/>
</dbReference>
<gene>
    <name evidence="5" type="ORF">GKO32_11505</name>
</gene>
<name>A0A6N7Z3C1_9PSEU</name>
<feature type="domain" description="CBS" evidence="4">
    <location>
        <begin position="83"/>
        <end position="140"/>
    </location>
</feature>
<evidence type="ECO:0000313" key="6">
    <source>
        <dbReference type="Proteomes" id="UP000440096"/>
    </source>
</evidence>
<sequence length="225" mass="24706">MKPLQIQDVMTTDVRSVHRTTPVKEVATILAEHRVSAVPVVDDECTVVGVVSEADLLPKEVPPGRWSRRDKARYAARTAEQVMTKPARTIEAGKSIVEGARRMTNERVKRFPVIDRHGKLVGIVSRADLVALFARGDEALRAEIVLDVFEEILLVSGKQAEAAVSVENGVVTLTGELDRKSSVRLAVSLTRRVPGVVDVVDRLTFAFDDTHLKPAEADNRGILGW</sequence>
<accession>A0A6N7Z3C1</accession>
<keyword evidence="1" id="KW-0677">Repeat</keyword>
<dbReference type="SUPFAM" id="SSF54631">
    <property type="entry name" value="CBS-domain pair"/>
    <property type="match status" value="1"/>
</dbReference>
<dbReference type="PROSITE" id="PS51371">
    <property type="entry name" value="CBS"/>
    <property type="match status" value="2"/>
</dbReference>
<dbReference type="InterPro" id="IPR000644">
    <property type="entry name" value="CBS_dom"/>
</dbReference>
<dbReference type="Gene3D" id="3.30.1340.30">
    <property type="match status" value="1"/>
</dbReference>
<proteinExistence type="predicted"/>
<dbReference type="CDD" id="cd04586">
    <property type="entry name" value="CBS_pair_BON_assoc"/>
    <property type="match status" value="1"/>
</dbReference>
<dbReference type="InterPro" id="IPR046342">
    <property type="entry name" value="CBS_dom_sf"/>
</dbReference>
<keyword evidence="2" id="KW-0129">CBS domain</keyword>
<dbReference type="InterPro" id="IPR017080">
    <property type="entry name" value="UCP036990_CBS_BON"/>
</dbReference>
<dbReference type="PANTHER" id="PTHR48108:SF26">
    <property type="entry name" value="CBS DOMAIN-CONTAINING PROTEIN DDB_G0289609"/>
    <property type="match status" value="1"/>
</dbReference>
<comment type="caution">
    <text evidence="5">The sequence shown here is derived from an EMBL/GenBank/DDBJ whole genome shotgun (WGS) entry which is preliminary data.</text>
</comment>
<protein>
    <submittedName>
        <fullName evidence="5">CBS domain-containing protein</fullName>
    </submittedName>
</protein>
<evidence type="ECO:0000259" key="3">
    <source>
        <dbReference type="PROSITE" id="PS50914"/>
    </source>
</evidence>
<reference evidence="5 6" key="1">
    <citation type="submission" date="2019-11" db="EMBL/GenBank/DDBJ databases">
        <title>Draft genome of Amycolatopsis RM579.</title>
        <authorList>
            <person name="Duangmal K."/>
            <person name="Mingma R."/>
        </authorList>
    </citation>
    <scope>NUCLEOTIDE SEQUENCE [LARGE SCALE GENOMIC DNA]</scope>
    <source>
        <strain evidence="5 6">RM579</strain>
    </source>
</reference>